<keyword evidence="7 11" id="KW-0812">Transmembrane</keyword>
<protein>
    <recommendedName>
        <fullName evidence="4">Putative hemin transport system permease protein HrtB</fullName>
    </recommendedName>
</protein>
<dbReference type="InterPro" id="IPR003838">
    <property type="entry name" value="ABC3_permease_C"/>
</dbReference>
<evidence type="ECO:0000313" key="15">
    <source>
        <dbReference type="Proteomes" id="UP000294746"/>
    </source>
</evidence>
<dbReference type="PANTHER" id="PTHR43738">
    <property type="entry name" value="ABC TRANSPORTER, MEMBRANE PROTEIN"/>
    <property type="match status" value="1"/>
</dbReference>
<dbReference type="InterPro" id="IPR025857">
    <property type="entry name" value="MacB_PCD"/>
</dbReference>
<feature type="transmembrane region" description="Helical" evidence="11">
    <location>
        <begin position="15"/>
        <end position="36"/>
    </location>
</feature>
<keyword evidence="6" id="KW-1003">Cell membrane</keyword>
<dbReference type="Pfam" id="PF12704">
    <property type="entry name" value="MacB_PCD"/>
    <property type="match status" value="1"/>
</dbReference>
<feature type="domain" description="MacB-like periplasmic core" evidence="13">
    <location>
        <begin position="21"/>
        <end position="213"/>
    </location>
</feature>
<comment type="similarity">
    <text evidence="2">Belongs to the ABC-4 integral membrane protein family. HrtB subfamily.</text>
</comment>
<sequence>MFLALREIKYSKLRFLLIGIIMILITWLVFLISGLANGLSSENASSFQNIEATHFIVQPNADKKLSRSRISEDKWAEIQKLSSPGGVTPFGQKMLSIVKQGTDHKIDIAVFATDANGFLAPDVIEGKKLRNDAKNEVVVDQSLSEKGIHIGDWIQDPDTDQKWQVVGFTRGQMYSHSPVVFMNLHDWQTIAMRQTAETTTYYNAISVRMDSSQINVLQSKVKDIDIISKEDALQNIPGYKEEQSTLNMMMVFLFVIASFVQAVFFYVITLQKTSMYGVLKAIGANTAKLTRSLVVQMLFIIALVIMCSIGLSYGAQALISPSVPFQLEIGTMVLFSGLFFVVSIIGSLLSLYQILKIDAVEAIGRVD</sequence>
<accession>A0A4R2RGD0</accession>
<organism evidence="14 15">
    <name type="scientific">Baia soyae</name>
    <dbReference type="NCBI Taxonomy" id="1544746"/>
    <lineage>
        <taxon>Bacteria</taxon>
        <taxon>Bacillati</taxon>
        <taxon>Bacillota</taxon>
        <taxon>Bacilli</taxon>
        <taxon>Bacillales</taxon>
        <taxon>Thermoactinomycetaceae</taxon>
        <taxon>Baia</taxon>
    </lineage>
</organism>
<dbReference type="AlphaFoldDB" id="A0A4R2RGD0"/>
<evidence type="ECO:0000256" key="9">
    <source>
        <dbReference type="ARBA" id="ARBA00023136"/>
    </source>
</evidence>
<keyword evidence="15" id="KW-1185">Reference proteome</keyword>
<evidence type="ECO:0000256" key="8">
    <source>
        <dbReference type="ARBA" id="ARBA00022989"/>
    </source>
</evidence>
<gene>
    <name evidence="14" type="ORF">EDD57_15113</name>
</gene>
<evidence type="ECO:0000259" key="12">
    <source>
        <dbReference type="Pfam" id="PF02687"/>
    </source>
</evidence>
<evidence type="ECO:0000256" key="7">
    <source>
        <dbReference type="ARBA" id="ARBA00022692"/>
    </source>
</evidence>
<evidence type="ECO:0000259" key="13">
    <source>
        <dbReference type="Pfam" id="PF12704"/>
    </source>
</evidence>
<evidence type="ECO:0000256" key="10">
    <source>
        <dbReference type="ARBA" id="ARBA00024973"/>
    </source>
</evidence>
<evidence type="ECO:0000313" key="14">
    <source>
        <dbReference type="EMBL" id="TCP62732.1"/>
    </source>
</evidence>
<feature type="domain" description="ABC3 transporter permease C-terminal" evidence="12">
    <location>
        <begin position="248"/>
        <end position="358"/>
    </location>
</feature>
<evidence type="ECO:0000256" key="11">
    <source>
        <dbReference type="SAM" id="Phobius"/>
    </source>
</evidence>
<comment type="subunit">
    <text evidence="3">The complex is composed of two ATP-binding proteins (HrtA), two transmembrane proteins (HrtB) and a solute-binding protein.</text>
</comment>
<keyword evidence="9 11" id="KW-0472">Membrane</keyword>
<comment type="caution">
    <text evidence="14">The sequence shown here is derived from an EMBL/GenBank/DDBJ whole genome shotgun (WGS) entry which is preliminary data.</text>
</comment>
<feature type="transmembrane region" description="Helical" evidence="11">
    <location>
        <begin position="333"/>
        <end position="355"/>
    </location>
</feature>
<reference evidence="14 15" key="1">
    <citation type="submission" date="2019-03" db="EMBL/GenBank/DDBJ databases">
        <title>Genomic Encyclopedia of Type Strains, Phase IV (KMG-IV): sequencing the most valuable type-strain genomes for metagenomic binning, comparative biology and taxonomic classification.</title>
        <authorList>
            <person name="Goeker M."/>
        </authorList>
    </citation>
    <scope>NUCLEOTIDE SEQUENCE [LARGE SCALE GENOMIC DNA]</scope>
    <source>
        <strain evidence="14 15">DSM 46831</strain>
    </source>
</reference>
<name>A0A4R2RGD0_9BACL</name>
<keyword evidence="5" id="KW-0813">Transport</keyword>
<evidence type="ECO:0000256" key="4">
    <source>
        <dbReference type="ARBA" id="ARBA00016962"/>
    </source>
</evidence>
<comment type="function">
    <text evidence="10">Part of the ABC transporter complex hrt involved in hemin import. Responsible for the translocation of the substrate across the membrane.</text>
</comment>
<comment type="subcellular location">
    <subcellularLocation>
        <location evidence="1">Cell membrane</location>
        <topology evidence="1">Multi-pass membrane protein</topology>
    </subcellularLocation>
</comment>
<feature type="transmembrane region" description="Helical" evidence="11">
    <location>
        <begin position="246"/>
        <end position="268"/>
    </location>
</feature>
<dbReference type="EMBL" id="SLXV01000051">
    <property type="protein sequence ID" value="TCP62732.1"/>
    <property type="molecule type" value="Genomic_DNA"/>
</dbReference>
<evidence type="ECO:0000256" key="6">
    <source>
        <dbReference type="ARBA" id="ARBA00022475"/>
    </source>
</evidence>
<evidence type="ECO:0000256" key="1">
    <source>
        <dbReference type="ARBA" id="ARBA00004651"/>
    </source>
</evidence>
<dbReference type="Proteomes" id="UP000294746">
    <property type="component" value="Unassembled WGS sequence"/>
</dbReference>
<dbReference type="RefSeq" id="WP_131849820.1">
    <property type="nucleotide sequence ID" value="NZ_SLXV01000051.1"/>
</dbReference>
<evidence type="ECO:0000256" key="5">
    <source>
        <dbReference type="ARBA" id="ARBA00022448"/>
    </source>
</evidence>
<dbReference type="OrthoDB" id="384327at2"/>
<keyword evidence="8 11" id="KW-1133">Transmembrane helix</keyword>
<dbReference type="Pfam" id="PF02687">
    <property type="entry name" value="FtsX"/>
    <property type="match status" value="1"/>
</dbReference>
<dbReference type="InterPro" id="IPR051125">
    <property type="entry name" value="ABC-4/HrtB_transporter"/>
</dbReference>
<proteinExistence type="inferred from homology"/>
<dbReference type="PANTHER" id="PTHR43738:SF1">
    <property type="entry name" value="HEMIN TRANSPORT SYSTEM PERMEASE PROTEIN HRTB-RELATED"/>
    <property type="match status" value="1"/>
</dbReference>
<dbReference type="GO" id="GO:0005886">
    <property type="term" value="C:plasma membrane"/>
    <property type="evidence" value="ECO:0007669"/>
    <property type="project" value="UniProtKB-SubCell"/>
</dbReference>
<evidence type="ECO:0000256" key="2">
    <source>
        <dbReference type="ARBA" id="ARBA00008697"/>
    </source>
</evidence>
<feature type="transmembrane region" description="Helical" evidence="11">
    <location>
        <begin position="289"/>
        <end position="313"/>
    </location>
</feature>
<evidence type="ECO:0000256" key="3">
    <source>
        <dbReference type="ARBA" id="ARBA00011131"/>
    </source>
</evidence>